<gene>
    <name evidence="7 8" type="primary">ybeY</name>
    <name evidence="8" type="ORF">GCL57_14175</name>
</gene>
<dbReference type="RefSeq" id="WP_152214013.1">
    <property type="nucleotide sequence ID" value="NZ_WFLN01000011.1"/>
</dbReference>
<dbReference type="EMBL" id="WFLN01000011">
    <property type="protein sequence ID" value="KAB8027751.1"/>
    <property type="molecule type" value="Genomic_DNA"/>
</dbReference>
<keyword evidence="7" id="KW-0963">Cytoplasm</keyword>
<dbReference type="GO" id="GO:0004222">
    <property type="term" value="F:metalloendopeptidase activity"/>
    <property type="evidence" value="ECO:0007669"/>
    <property type="project" value="InterPro"/>
</dbReference>
<keyword evidence="7" id="KW-0698">rRNA processing</keyword>
<dbReference type="GO" id="GO:0008270">
    <property type="term" value="F:zinc ion binding"/>
    <property type="evidence" value="ECO:0007669"/>
    <property type="project" value="UniProtKB-UniRule"/>
</dbReference>
<keyword evidence="9" id="KW-1185">Reference proteome</keyword>
<keyword evidence="3 7" id="KW-0479">Metal-binding</keyword>
<feature type="binding site" evidence="7">
    <location>
        <position position="143"/>
    </location>
    <ligand>
        <name>Zn(2+)</name>
        <dbReference type="ChEBI" id="CHEBI:29105"/>
        <note>catalytic</note>
    </ligand>
</feature>
<comment type="function">
    <text evidence="7">Single strand-specific metallo-endoribonuclease involved in late-stage 70S ribosome quality control and in maturation of the 3' terminus of the 16S rRNA.</text>
</comment>
<evidence type="ECO:0000313" key="8">
    <source>
        <dbReference type="EMBL" id="KAB8027751.1"/>
    </source>
</evidence>
<dbReference type="Pfam" id="PF02130">
    <property type="entry name" value="YbeY"/>
    <property type="match status" value="1"/>
</dbReference>
<comment type="caution">
    <text evidence="8">The sequence shown here is derived from an EMBL/GenBank/DDBJ whole genome shotgun (WGS) entry which is preliminary data.</text>
</comment>
<sequence>MNKLKKQKFSSHVIFSTKKFKKILKLKDGNYLTKDESIKLSVQIKDINDRIKFILSLVCDFSTEVSIRFCDCEEMLALNSQFRGKFYPTDVLSFPTLNPEPDSRLQYLGDILICLPVCFNQAKHARISLSDELERMIIHGIVHLKGFDHERNESAWRVMTQLEKSIKKEIIHSMGKSNWCQATILN</sequence>
<dbReference type="InterPro" id="IPR023091">
    <property type="entry name" value="MetalPrtase_cat_dom_sf_prd"/>
</dbReference>
<keyword evidence="5 7" id="KW-0378">Hydrolase</keyword>
<proteinExistence type="inferred from homology"/>
<dbReference type="GO" id="GO:0005737">
    <property type="term" value="C:cytoplasm"/>
    <property type="evidence" value="ECO:0007669"/>
    <property type="project" value="UniProtKB-SubCell"/>
</dbReference>
<comment type="similarity">
    <text evidence="1 7">Belongs to the endoribonuclease YbeY family.</text>
</comment>
<keyword evidence="7" id="KW-0690">Ribosome biogenesis</keyword>
<evidence type="ECO:0000256" key="4">
    <source>
        <dbReference type="ARBA" id="ARBA00022759"/>
    </source>
</evidence>
<dbReference type="SUPFAM" id="SSF55486">
    <property type="entry name" value="Metalloproteases ('zincins'), catalytic domain"/>
    <property type="match status" value="1"/>
</dbReference>
<dbReference type="GO" id="GO:0004521">
    <property type="term" value="F:RNA endonuclease activity"/>
    <property type="evidence" value="ECO:0007669"/>
    <property type="project" value="UniProtKB-UniRule"/>
</dbReference>
<evidence type="ECO:0000313" key="9">
    <source>
        <dbReference type="Proteomes" id="UP000442694"/>
    </source>
</evidence>
<accession>A0A833N5G1</accession>
<evidence type="ECO:0000256" key="3">
    <source>
        <dbReference type="ARBA" id="ARBA00022723"/>
    </source>
</evidence>
<dbReference type="EC" id="3.1.-.-" evidence="7"/>
<evidence type="ECO:0000256" key="5">
    <source>
        <dbReference type="ARBA" id="ARBA00022801"/>
    </source>
</evidence>
<organism evidence="8 9">
    <name type="scientific">Fluviispira multicolorata</name>
    <dbReference type="NCBI Taxonomy" id="2654512"/>
    <lineage>
        <taxon>Bacteria</taxon>
        <taxon>Pseudomonadati</taxon>
        <taxon>Bdellovibrionota</taxon>
        <taxon>Oligoflexia</taxon>
        <taxon>Silvanigrellales</taxon>
        <taxon>Silvanigrellaceae</taxon>
        <taxon>Fluviispira</taxon>
    </lineage>
</organism>
<dbReference type="PANTHER" id="PTHR46986">
    <property type="entry name" value="ENDORIBONUCLEASE YBEY, CHLOROPLASTIC"/>
    <property type="match status" value="1"/>
</dbReference>
<evidence type="ECO:0000256" key="1">
    <source>
        <dbReference type="ARBA" id="ARBA00010875"/>
    </source>
</evidence>
<keyword evidence="4 7" id="KW-0255">Endonuclease</keyword>
<comment type="cofactor">
    <cofactor evidence="7">
        <name>Zn(2+)</name>
        <dbReference type="ChEBI" id="CHEBI:29105"/>
    </cofactor>
    <text evidence="7">Binds 1 zinc ion.</text>
</comment>
<evidence type="ECO:0000256" key="6">
    <source>
        <dbReference type="ARBA" id="ARBA00022833"/>
    </source>
</evidence>
<feature type="binding site" evidence="7">
    <location>
        <position position="139"/>
    </location>
    <ligand>
        <name>Zn(2+)</name>
        <dbReference type="ChEBI" id="CHEBI:29105"/>
        <note>catalytic</note>
    </ligand>
</feature>
<comment type="subcellular location">
    <subcellularLocation>
        <location evidence="7">Cytoplasm</location>
    </subcellularLocation>
</comment>
<evidence type="ECO:0000256" key="7">
    <source>
        <dbReference type="HAMAP-Rule" id="MF_00009"/>
    </source>
</evidence>
<dbReference type="PANTHER" id="PTHR46986:SF1">
    <property type="entry name" value="ENDORIBONUCLEASE YBEY, CHLOROPLASTIC"/>
    <property type="match status" value="1"/>
</dbReference>
<dbReference type="GO" id="GO:0006364">
    <property type="term" value="P:rRNA processing"/>
    <property type="evidence" value="ECO:0007669"/>
    <property type="project" value="UniProtKB-UniRule"/>
</dbReference>
<dbReference type="AlphaFoldDB" id="A0A833N5G1"/>
<keyword evidence="6 7" id="KW-0862">Zinc</keyword>
<keyword evidence="2 7" id="KW-0540">Nuclease</keyword>
<dbReference type="InterPro" id="IPR002036">
    <property type="entry name" value="YbeY"/>
</dbReference>
<name>A0A833N5G1_9BACT</name>
<feature type="binding site" evidence="7">
    <location>
        <position position="149"/>
    </location>
    <ligand>
        <name>Zn(2+)</name>
        <dbReference type="ChEBI" id="CHEBI:29105"/>
        <note>catalytic</note>
    </ligand>
</feature>
<evidence type="ECO:0000256" key="2">
    <source>
        <dbReference type="ARBA" id="ARBA00022722"/>
    </source>
</evidence>
<reference evidence="8 9" key="1">
    <citation type="submission" date="2019-10" db="EMBL/GenBank/DDBJ databases">
        <title>New genus of Silvanigrellaceae.</title>
        <authorList>
            <person name="Pitt A."/>
            <person name="Hahn M.W."/>
        </authorList>
    </citation>
    <scope>NUCLEOTIDE SEQUENCE [LARGE SCALE GENOMIC DNA]</scope>
    <source>
        <strain evidence="8 9">33A1-SZDP</strain>
    </source>
</reference>
<protein>
    <recommendedName>
        <fullName evidence="7">Endoribonuclease YbeY</fullName>
        <ecNumber evidence="7">3.1.-.-</ecNumber>
    </recommendedName>
</protein>
<dbReference type="NCBIfam" id="TIGR00043">
    <property type="entry name" value="rRNA maturation RNase YbeY"/>
    <property type="match status" value="1"/>
</dbReference>
<dbReference type="Gene3D" id="3.40.390.30">
    <property type="entry name" value="Metalloproteases ('zincins'), catalytic domain"/>
    <property type="match status" value="1"/>
</dbReference>
<dbReference type="Proteomes" id="UP000442694">
    <property type="component" value="Unassembled WGS sequence"/>
</dbReference>
<dbReference type="HAMAP" id="MF_00009">
    <property type="entry name" value="Endoribonucl_YbeY"/>
    <property type="match status" value="1"/>
</dbReference>